<organism evidence="2 3">
    <name type="scientific">Hyphococcus luteus</name>
    <dbReference type="NCBI Taxonomy" id="2058213"/>
    <lineage>
        <taxon>Bacteria</taxon>
        <taxon>Pseudomonadati</taxon>
        <taxon>Pseudomonadota</taxon>
        <taxon>Alphaproteobacteria</taxon>
        <taxon>Parvularculales</taxon>
        <taxon>Parvularculaceae</taxon>
        <taxon>Hyphococcus</taxon>
    </lineage>
</organism>
<dbReference type="Proteomes" id="UP000239504">
    <property type="component" value="Unassembled WGS sequence"/>
</dbReference>
<proteinExistence type="predicted"/>
<reference evidence="2 3" key="1">
    <citation type="submission" date="2017-12" db="EMBL/GenBank/DDBJ databases">
        <authorList>
            <person name="Hurst M.R.H."/>
        </authorList>
    </citation>
    <scope>NUCLEOTIDE SEQUENCE [LARGE SCALE GENOMIC DNA]</scope>
    <source>
        <strain evidence="2 3">SY-3-19</strain>
    </source>
</reference>
<comment type="caution">
    <text evidence="2">The sequence shown here is derived from an EMBL/GenBank/DDBJ whole genome shotgun (WGS) entry which is preliminary data.</text>
</comment>
<dbReference type="EMBL" id="PJCH01000005">
    <property type="protein sequence ID" value="PQA87861.1"/>
    <property type="molecule type" value="Genomic_DNA"/>
</dbReference>
<accession>A0A2S7K5V9</accession>
<dbReference type="RefSeq" id="WP_104829106.1">
    <property type="nucleotide sequence ID" value="NZ_PJCH01000005.1"/>
</dbReference>
<keyword evidence="1" id="KW-1133">Transmembrane helix</keyword>
<keyword evidence="3" id="KW-1185">Reference proteome</keyword>
<evidence type="ECO:0000256" key="1">
    <source>
        <dbReference type="SAM" id="Phobius"/>
    </source>
</evidence>
<feature type="transmembrane region" description="Helical" evidence="1">
    <location>
        <begin position="20"/>
        <end position="41"/>
    </location>
</feature>
<evidence type="ECO:0000313" key="2">
    <source>
        <dbReference type="EMBL" id="PQA87861.1"/>
    </source>
</evidence>
<keyword evidence="1" id="KW-0812">Transmembrane</keyword>
<protein>
    <submittedName>
        <fullName evidence="2">Uncharacterized protein</fullName>
    </submittedName>
</protein>
<sequence>MTHMTKPATFYLRQINQIALGFSVATGLIMTAGILAMLVLFPPSAHQTRSADSDAVIMQAAHSGPAAPAD</sequence>
<name>A0A2S7K5V9_9PROT</name>
<evidence type="ECO:0000313" key="3">
    <source>
        <dbReference type="Proteomes" id="UP000239504"/>
    </source>
</evidence>
<gene>
    <name evidence="2" type="ORF">CW354_05780</name>
</gene>
<keyword evidence="1" id="KW-0472">Membrane</keyword>
<dbReference type="AlphaFoldDB" id="A0A2S7K5V9"/>